<sequence>MPPKKKPKLSKEEIAIKKSAAAKARLEKIKSDPVLLAQHKEKERLKYLKKKEKGQRKFVQDMTSRAHRKIKKKWKKYSSDYRKNLKLQKVIILLLKIPHLHLTMNLSENL</sequence>
<dbReference type="OrthoDB" id="6375801at2759"/>
<accession>A0A1E1W883</accession>
<organism evidence="1">
    <name type="scientific">Pectinophora gossypiella</name>
    <name type="common">Cotton pink bollworm</name>
    <name type="synonym">Depressaria gossypiella</name>
    <dbReference type="NCBI Taxonomy" id="13191"/>
    <lineage>
        <taxon>Eukaryota</taxon>
        <taxon>Metazoa</taxon>
        <taxon>Ecdysozoa</taxon>
        <taxon>Arthropoda</taxon>
        <taxon>Hexapoda</taxon>
        <taxon>Insecta</taxon>
        <taxon>Pterygota</taxon>
        <taxon>Neoptera</taxon>
        <taxon>Endopterygota</taxon>
        <taxon>Lepidoptera</taxon>
        <taxon>Glossata</taxon>
        <taxon>Ditrysia</taxon>
        <taxon>Gelechioidea</taxon>
        <taxon>Gelechiidae</taxon>
        <taxon>Apatetrinae</taxon>
        <taxon>Pectinophora</taxon>
    </lineage>
</organism>
<reference evidence="1" key="1">
    <citation type="submission" date="2015-09" db="EMBL/GenBank/DDBJ databases">
        <title>De novo assembly of Pectinophora gossypiella (Pink Bollworm) gut transcriptome.</title>
        <authorList>
            <person name="Tassone E.E."/>
        </authorList>
    </citation>
    <scope>NUCLEOTIDE SEQUENCE</scope>
</reference>
<evidence type="ECO:0000313" key="1">
    <source>
        <dbReference type="EMBL" id="JAT83183.1"/>
    </source>
</evidence>
<dbReference type="EMBL" id="GDQN01007871">
    <property type="protein sequence ID" value="JAT83183.1"/>
    <property type="molecule type" value="Transcribed_RNA"/>
</dbReference>
<proteinExistence type="predicted"/>
<gene>
    <name evidence="1" type="ORF">g.15446</name>
</gene>
<protein>
    <submittedName>
        <fullName evidence="1">Uncharacterized protein</fullName>
    </submittedName>
</protein>
<dbReference type="AlphaFoldDB" id="A0A1E1W883"/>
<name>A0A1E1W883_PECGO</name>